<evidence type="ECO:0000313" key="10">
    <source>
        <dbReference type="EMBL" id="SIS39002.1"/>
    </source>
</evidence>
<dbReference type="SUPFAM" id="SSF55785">
    <property type="entry name" value="PYP-like sensor domain (PAS domain)"/>
    <property type="match status" value="1"/>
</dbReference>
<evidence type="ECO:0000313" key="11">
    <source>
        <dbReference type="Proteomes" id="UP000185678"/>
    </source>
</evidence>
<accession>A0A1N7IPK7</accession>
<dbReference type="Proteomes" id="UP000185678">
    <property type="component" value="Unassembled WGS sequence"/>
</dbReference>
<dbReference type="GO" id="GO:0005886">
    <property type="term" value="C:plasma membrane"/>
    <property type="evidence" value="ECO:0007669"/>
    <property type="project" value="UniProtKB-SubCell"/>
</dbReference>
<dbReference type="Gene3D" id="3.30.565.10">
    <property type="entry name" value="Histidine kinase-like ATPase, C-terminal domain"/>
    <property type="match status" value="1"/>
</dbReference>
<dbReference type="Pfam" id="PF02518">
    <property type="entry name" value="HATPase_c"/>
    <property type="match status" value="1"/>
</dbReference>
<dbReference type="InterPro" id="IPR003661">
    <property type="entry name" value="HisK_dim/P_dom"/>
</dbReference>
<organism evidence="10 11">
    <name type="scientific">Insolitispirillum peregrinum</name>
    <dbReference type="NCBI Taxonomy" id="80876"/>
    <lineage>
        <taxon>Bacteria</taxon>
        <taxon>Pseudomonadati</taxon>
        <taxon>Pseudomonadota</taxon>
        <taxon>Alphaproteobacteria</taxon>
        <taxon>Rhodospirillales</taxon>
        <taxon>Novispirillaceae</taxon>
        <taxon>Insolitispirillum</taxon>
    </lineage>
</organism>
<dbReference type="PRINTS" id="PR00344">
    <property type="entry name" value="BCTRLSENSOR"/>
</dbReference>
<dbReference type="AlphaFoldDB" id="A0A1N7IPK7"/>
<dbReference type="RefSeq" id="WP_076398470.1">
    <property type="nucleotide sequence ID" value="NZ_FTOA01000001.1"/>
</dbReference>
<dbReference type="InterPro" id="IPR035965">
    <property type="entry name" value="PAS-like_dom_sf"/>
</dbReference>
<evidence type="ECO:0000259" key="7">
    <source>
        <dbReference type="PROSITE" id="PS50109"/>
    </source>
</evidence>
<dbReference type="SUPFAM" id="SSF52172">
    <property type="entry name" value="CheY-like"/>
    <property type="match status" value="2"/>
</dbReference>
<protein>
    <recommendedName>
        <fullName evidence="2">histidine kinase</fullName>
        <ecNumber evidence="2">2.7.13.3</ecNumber>
    </recommendedName>
</protein>
<name>A0A1N7IPK7_9PROT</name>
<dbReference type="InterPro" id="IPR011006">
    <property type="entry name" value="CheY-like_superfamily"/>
</dbReference>
<dbReference type="CDD" id="cd00156">
    <property type="entry name" value="REC"/>
    <property type="match status" value="1"/>
</dbReference>
<dbReference type="CDD" id="cd00082">
    <property type="entry name" value="HisKA"/>
    <property type="match status" value="1"/>
</dbReference>
<comment type="catalytic activity">
    <reaction evidence="1">
        <text>ATP + protein L-histidine = ADP + protein N-phospho-L-histidine.</text>
        <dbReference type="EC" id="2.7.13.3"/>
    </reaction>
</comment>
<feature type="modified residue" description="4-aspartylphosphate" evidence="5">
    <location>
        <position position="609"/>
    </location>
</feature>
<proteinExistence type="predicted"/>
<dbReference type="SUPFAM" id="SSF55874">
    <property type="entry name" value="ATPase domain of HSP90 chaperone/DNA topoisomerase II/histidine kinase"/>
    <property type="match status" value="1"/>
</dbReference>
<evidence type="ECO:0000259" key="8">
    <source>
        <dbReference type="PROSITE" id="PS50110"/>
    </source>
</evidence>
<evidence type="ECO:0000259" key="9">
    <source>
        <dbReference type="PROSITE" id="PS50112"/>
    </source>
</evidence>
<evidence type="ECO:0000256" key="2">
    <source>
        <dbReference type="ARBA" id="ARBA00012438"/>
    </source>
</evidence>
<dbReference type="SMART" id="SM00448">
    <property type="entry name" value="REC"/>
    <property type="match status" value="2"/>
</dbReference>
<dbReference type="EC" id="2.7.13.3" evidence="2"/>
<dbReference type="PROSITE" id="PS50110">
    <property type="entry name" value="RESPONSE_REGULATORY"/>
    <property type="match status" value="2"/>
</dbReference>
<dbReference type="PROSITE" id="PS50109">
    <property type="entry name" value="HIS_KIN"/>
    <property type="match status" value="1"/>
</dbReference>
<keyword evidence="3 5" id="KW-0597">Phosphoprotein</keyword>
<dbReference type="EMBL" id="FTOA01000001">
    <property type="protein sequence ID" value="SIS39002.1"/>
    <property type="molecule type" value="Genomic_DNA"/>
</dbReference>
<feature type="domain" description="PAS" evidence="9">
    <location>
        <begin position="161"/>
        <end position="202"/>
    </location>
</feature>
<dbReference type="PROSITE" id="PS50112">
    <property type="entry name" value="PAS"/>
    <property type="match status" value="1"/>
</dbReference>
<dbReference type="GO" id="GO:0000155">
    <property type="term" value="F:phosphorelay sensor kinase activity"/>
    <property type="evidence" value="ECO:0007669"/>
    <property type="project" value="InterPro"/>
</dbReference>
<dbReference type="InterPro" id="IPR003594">
    <property type="entry name" value="HATPase_dom"/>
</dbReference>
<dbReference type="PANTHER" id="PTHR45339:SF5">
    <property type="entry name" value="HISTIDINE KINASE"/>
    <property type="match status" value="1"/>
</dbReference>
<dbReference type="InterPro" id="IPR036097">
    <property type="entry name" value="HisK_dim/P_sf"/>
</dbReference>
<dbReference type="SMART" id="SM00388">
    <property type="entry name" value="HisKA"/>
    <property type="match status" value="1"/>
</dbReference>
<evidence type="ECO:0000256" key="3">
    <source>
        <dbReference type="ARBA" id="ARBA00022553"/>
    </source>
</evidence>
<dbReference type="OrthoDB" id="7346568at2"/>
<gene>
    <name evidence="10" type="ORF">SAMN05421779_101441</name>
</gene>
<dbReference type="InterPro" id="IPR000014">
    <property type="entry name" value="PAS"/>
</dbReference>
<feature type="domain" description="Response regulatory" evidence="8">
    <location>
        <begin position="560"/>
        <end position="677"/>
    </location>
</feature>
<dbReference type="SMART" id="SM00387">
    <property type="entry name" value="HATPase_c"/>
    <property type="match status" value="1"/>
</dbReference>
<evidence type="ECO:0000256" key="4">
    <source>
        <dbReference type="ARBA" id="ARBA00023012"/>
    </source>
</evidence>
<dbReference type="FunFam" id="3.30.565.10:FF:000010">
    <property type="entry name" value="Sensor histidine kinase RcsC"/>
    <property type="match status" value="1"/>
</dbReference>
<dbReference type="Gene3D" id="3.30.450.20">
    <property type="entry name" value="PAS domain"/>
    <property type="match status" value="1"/>
</dbReference>
<dbReference type="CDD" id="cd16922">
    <property type="entry name" value="HATPase_EvgS-ArcB-TorS-like"/>
    <property type="match status" value="1"/>
</dbReference>
<dbReference type="SUPFAM" id="SSF47226">
    <property type="entry name" value="Histidine-containing phosphotransfer domain, HPT domain"/>
    <property type="match status" value="1"/>
</dbReference>
<dbReference type="STRING" id="80876.SAMN05421779_101441"/>
<dbReference type="Gene3D" id="3.40.50.2300">
    <property type="match status" value="2"/>
</dbReference>
<keyword evidence="4" id="KW-0902">Two-component regulatory system</keyword>
<dbReference type="Gene3D" id="1.10.287.130">
    <property type="match status" value="1"/>
</dbReference>
<dbReference type="InterPro" id="IPR004358">
    <property type="entry name" value="Sig_transdc_His_kin-like_C"/>
</dbReference>
<dbReference type="Pfam" id="PF00512">
    <property type="entry name" value="HisKA"/>
    <property type="match status" value="1"/>
</dbReference>
<evidence type="ECO:0000256" key="1">
    <source>
        <dbReference type="ARBA" id="ARBA00000085"/>
    </source>
</evidence>
<feature type="domain" description="Response regulatory" evidence="8">
    <location>
        <begin position="30"/>
        <end position="148"/>
    </location>
</feature>
<keyword evidence="11" id="KW-1185">Reference proteome</keyword>
<dbReference type="CDD" id="cd17546">
    <property type="entry name" value="REC_hyHK_CKI1_RcsC-like"/>
    <property type="match status" value="1"/>
</dbReference>
<feature type="domain" description="Histidine kinase" evidence="7">
    <location>
        <begin position="305"/>
        <end position="528"/>
    </location>
</feature>
<feature type="region of interest" description="Disordered" evidence="6">
    <location>
        <begin position="1"/>
        <end position="27"/>
    </location>
</feature>
<dbReference type="InterPro" id="IPR005467">
    <property type="entry name" value="His_kinase_dom"/>
</dbReference>
<dbReference type="InterPro" id="IPR036890">
    <property type="entry name" value="HATPase_C_sf"/>
</dbReference>
<sequence length="821" mass="88480">MMRPPFSDLPVSSALPRATGPQPQEHAPCRILVVDDNAGDARLAQVALASAPTSLPYQVTIVETLAEALLVLGRQVFDAALLDMGLPDCRGIETVQRFVAAAPRLPVVVLTGIDDDETGLAAVSVGAQDYLIKGSLAGAQLHRALSHAISRKQIEARLRANEDQQRAILAASPMGVAVVSPDGTFLFTNARLRSILGMATSEGGLLSHFYRDPDQYQAQAAGVIRGEGADGQSVELIRSDGVGIRVVQTCNLTRWNDQSALLFWIQEDETVAAPAAIPAPLSIPATRPPEGPQALAQAKSELLAMLSHEIRTPMVGILGMVRLLLDSALDARQQDWAETIAYSGEALVAILDDIFDLSKLEAGQVKLEQQPFDVRRTIEGVIGLMSSRAQEKGLRVSLRLSKALPRTVTGDARRLRQVLLNLLSNAIKFSHQGNILLSVDDAGWDTVGNAQVRFTVTDSGPGIAPAILSRLFADAPPVTMGDGERIYGGRGLGLTICRRLVSLMKGEIGVDSVVGRGSAFWFCVPLGVSHETIRLPSVAVPSQPPLSVAPPASRASGPLTILLVEDNPVNQKVVCSFLLKRDYQVVLAHDGYEGVERASRQRFDVILMDVQMPRMDGLQATSAIRALGGELGRVPIIALTANVMMEDARVCLDAGMDAFLAKPLTMQALYGTIDQVLSARHPAKSDVGLPAPRADVQLAEILKIQKETLNRLQRDLGQDFLSSLLGDFVAQGREHFALMGSLFDRRDTNFSETEIILAQQAAHQIGTMAKSFGLGQLLVDAEEVEDYLSRHDVVSSGEVYSRCQKSFEQSVQVLRELFPVS</sequence>
<feature type="modified residue" description="4-aspartylphosphate" evidence="5">
    <location>
        <position position="83"/>
    </location>
</feature>
<dbReference type="SUPFAM" id="SSF47384">
    <property type="entry name" value="Homodimeric domain of signal transducing histidine kinase"/>
    <property type="match status" value="1"/>
</dbReference>
<reference evidence="10 11" key="1">
    <citation type="submission" date="2017-01" db="EMBL/GenBank/DDBJ databases">
        <authorList>
            <person name="Mah S.A."/>
            <person name="Swanson W.J."/>
            <person name="Moy G.W."/>
            <person name="Vacquier V.D."/>
        </authorList>
    </citation>
    <scope>NUCLEOTIDE SEQUENCE [LARGE SCALE GENOMIC DNA]</scope>
    <source>
        <strain evidence="10 11">DSM 11589</strain>
    </source>
</reference>
<dbReference type="Pfam" id="PF00072">
    <property type="entry name" value="Response_reg"/>
    <property type="match status" value="2"/>
</dbReference>
<evidence type="ECO:0000256" key="5">
    <source>
        <dbReference type="PROSITE-ProRule" id="PRU00169"/>
    </source>
</evidence>
<dbReference type="InterPro" id="IPR001789">
    <property type="entry name" value="Sig_transdc_resp-reg_receiver"/>
</dbReference>
<evidence type="ECO:0000256" key="6">
    <source>
        <dbReference type="SAM" id="MobiDB-lite"/>
    </source>
</evidence>
<dbReference type="Gene3D" id="1.20.120.160">
    <property type="entry name" value="HPT domain"/>
    <property type="match status" value="1"/>
</dbReference>
<dbReference type="InterPro" id="IPR036641">
    <property type="entry name" value="HPT_dom_sf"/>
</dbReference>
<dbReference type="GO" id="GO:0005524">
    <property type="term" value="F:ATP binding"/>
    <property type="evidence" value="ECO:0007669"/>
    <property type="project" value="UniProtKB-KW"/>
</dbReference>
<dbReference type="PANTHER" id="PTHR45339">
    <property type="entry name" value="HYBRID SIGNAL TRANSDUCTION HISTIDINE KINASE J"/>
    <property type="match status" value="1"/>
</dbReference>